<reference evidence="3 4" key="1">
    <citation type="submission" date="2013-08" db="EMBL/GenBank/DDBJ databases">
        <authorList>
            <person name="Durkin A.S."/>
            <person name="Haft D.R."/>
            <person name="McCorrison J."/>
            <person name="Torralba M."/>
            <person name="Gillis M."/>
            <person name="Haft D.H."/>
            <person name="Methe B."/>
            <person name="Sutton G."/>
            <person name="Nelson K.E."/>
        </authorList>
    </citation>
    <scope>NUCLEOTIDE SEQUENCE [LARGE SCALE GENOMIC DNA]</scope>
    <source>
        <strain evidence="3 4">F0195</strain>
    </source>
</reference>
<evidence type="ECO:0000256" key="1">
    <source>
        <dbReference type="ARBA" id="ARBA00023125"/>
    </source>
</evidence>
<dbReference type="Pfam" id="PF01381">
    <property type="entry name" value="HTH_3"/>
    <property type="match status" value="1"/>
</dbReference>
<dbReference type="CDD" id="cd00093">
    <property type="entry name" value="HTH_XRE"/>
    <property type="match status" value="1"/>
</dbReference>
<keyword evidence="1 3" id="KW-0238">DNA-binding</keyword>
<gene>
    <name evidence="3" type="ORF">HMPREF1316_0480</name>
</gene>
<dbReference type="AlphaFoldDB" id="U2UUJ5"/>
<organism evidence="3 4">
    <name type="scientific">Olsenella profusa F0195</name>
    <dbReference type="NCBI Taxonomy" id="1125712"/>
    <lineage>
        <taxon>Bacteria</taxon>
        <taxon>Bacillati</taxon>
        <taxon>Actinomycetota</taxon>
        <taxon>Coriobacteriia</taxon>
        <taxon>Coriobacteriales</taxon>
        <taxon>Atopobiaceae</taxon>
        <taxon>Olsenella</taxon>
    </lineage>
</organism>
<evidence type="ECO:0000259" key="2">
    <source>
        <dbReference type="PROSITE" id="PS50943"/>
    </source>
</evidence>
<feature type="domain" description="HTH cro/C1-type" evidence="2">
    <location>
        <begin position="10"/>
        <end position="64"/>
    </location>
</feature>
<protein>
    <submittedName>
        <fullName evidence="3">DNA-binding helix-turn-helix protein</fullName>
    </submittedName>
</protein>
<name>U2UUJ5_9ACTN</name>
<proteinExistence type="predicted"/>
<dbReference type="Gene3D" id="1.10.260.40">
    <property type="entry name" value="lambda repressor-like DNA-binding domains"/>
    <property type="match status" value="1"/>
</dbReference>
<dbReference type="PATRIC" id="fig|1125712.3.peg.1906"/>
<dbReference type="PANTHER" id="PTHR46558">
    <property type="entry name" value="TRACRIPTIONAL REGULATORY PROTEIN-RELATED-RELATED"/>
    <property type="match status" value="1"/>
</dbReference>
<dbReference type="PROSITE" id="PS50943">
    <property type="entry name" value="HTH_CROC1"/>
    <property type="match status" value="1"/>
</dbReference>
<dbReference type="InterPro" id="IPR001387">
    <property type="entry name" value="Cro/C1-type_HTH"/>
</dbReference>
<dbReference type="InterPro" id="IPR010982">
    <property type="entry name" value="Lambda_DNA-bd_dom_sf"/>
</dbReference>
<comment type="caution">
    <text evidence="3">The sequence shown here is derived from an EMBL/GenBank/DDBJ whole genome shotgun (WGS) entry which is preliminary data.</text>
</comment>
<sequence>MSDAELTARLRRLRKLVGKTQAEIAAELGISKATYSSWETGRNELRGSFVVPLCKSLSCSPNDLFGYPDDGVSSIQLDDAYLDWYGLYARTPRNVRAAVRVILEDAAKARVPRHH</sequence>
<evidence type="ECO:0000313" key="3">
    <source>
        <dbReference type="EMBL" id="ERL06767.1"/>
    </source>
</evidence>
<dbReference type="RefSeq" id="WP_021726835.1">
    <property type="nucleotide sequence ID" value="NZ_AWEZ01000062.1"/>
</dbReference>
<dbReference type="SMART" id="SM00530">
    <property type="entry name" value="HTH_XRE"/>
    <property type="match status" value="1"/>
</dbReference>
<dbReference type="GO" id="GO:0003677">
    <property type="term" value="F:DNA binding"/>
    <property type="evidence" value="ECO:0007669"/>
    <property type="project" value="UniProtKB-KW"/>
</dbReference>
<dbReference type="STRING" id="1125712.HMPREF1316_0480"/>
<accession>U2UUJ5</accession>
<dbReference type="SUPFAM" id="SSF47413">
    <property type="entry name" value="lambda repressor-like DNA-binding domains"/>
    <property type="match status" value="1"/>
</dbReference>
<evidence type="ECO:0000313" key="4">
    <source>
        <dbReference type="Proteomes" id="UP000016638"/>
    </source>
</evidence>
<keyword evidence="4" id="KW-1185">Reference proteome</keyword>
<dbReference type="EMBL" id="AWEZ01000062">
    <property type="protein sequence ID" value="ERL06767.1"/>
    <property type="molecule type" value="Genomic_DNA"/>
</dbReference>
<dbReference type="eggNOG" id="COG1476">
    <property type="taxonomic scope" value="Bacteria"/>
</dbReference>
<dbReference type="PANTHER" id="PTHR46558:SF4">
    <property type="entry name" value="DNA-BIDING PHAGE PROTEIN"/>
    <property type="match status" value="1"/>
</dbReference>
<dbReference type="Proteomes" id="UP000016638">
    <property type="component" value="Unassembled WGS sequence"/>
</dbReference>